<proteinExistence type="predicted"/>
<protein>
    <submittedName>
        <fullName evidence="1">Uncharacterized protein</fullName>
    </submittedName>
</protein>
<dbReference type="RefSeq" id="WP_256623297.1">
    <property type="nucleotide sequence ID" value="NZ_JTEO01000005.1"/>
</dbReference>
<name>A0AAE3HCB0_9EURY</name>
<comment type="caution">
    <text evidence="1">The sequence shown here is derived from an EMBL/GenBank/DDBJ whole genome shotgun (WGS) entry which is preliminary data.</text>
</comment>
<keyword evidence="2" id="KW-1185">Reference proteome</keyword>
<sequence length="77" mass="8493">MMSKVSSIAKGKHDMPVNEAIALMSEKGNLHLWSYPFVNCKHAGSPVDRGNIRVRGCCRAGRKGNRLRAVKPDNSDK</sequence>
<dbReference type="AlphaFoldDB" id="A0AAE3HCB0"/>
<dbReference type="EMBL" id="JTEO01000005">
    <property type="protein sequence ID" value="MCQ6963423.1"/>
    <property type="molecule type" value="Genomic_DNA"/>
</dbReference>
<dbReference type="Proteomes" id="UP001206983">
    <property type="component" value="Unassembled WGS sequence"/>
</dbReference>
<accession>A0AAE3HCB0</accession>
<evidence type="ECO:0000313" key="2">
    <source>
        <dbReference type="Proteomes" id="UP001206983"/>
    </source>
</evidence>
<reference evidence="1 2" key="1">
    <citation type="journal article" date="2011" name="Appl. Environ. Microbiol.">
        <title>Methanogenic archaea isolated from Taiwan's Chelungpu fault.</title>
        <authorList>
            <person name="Wu S.Y."/>
            <person name="Lai M.C."/>
        </authorList>
    </citation>
    <scope>NUCLEOTIDE SEQUENCE [LARGE SCALE GENOMIC DNA]</scope>
    <source>
        <strain evidence="1 2">St545Mb</strain>
    </source>
</reference>
<evidence type="ECO:0000313" key="1">
    <source>
        <dbReference type="EMBL" id="MCQ6963423.1"/>
    </source>
</evidence>
<organism evidence="1 2">
    <name type="scientific">Methanolobus chelungpuianus</name>
    <dbReference type="NCBI Taxonomy" id="502115"/>
    <lineage>
        <taxon>Archaea</taxon>
        <taxon>Methanobacteriati</taxon>
        <taxon>Methanobacteriota</taxon>
        <taxon>Stenosarchaea group</taxon>
        <taxon>Methanomicrobia</taxon>
        <taxon>Methanosarcinales</taxon>
        <taxon>Methanosarcinaceae</taxon>
        <taxon>Methanolobus</taxon>
    </lineage>
</organism>
<gene>
    <name evidence="1" type="ORF">PV02_10000</name>
</gene>